<evidence type="ECO:0000256" key="3">
    <source>
        <dbReference type="ARBA" id="ARBA00022553"/>
    </source>
</evidence>
<keyword evidence="6 13" id="KW-0418">Kinase</keyword>
<dbReference type="InterPro" id="IPR003594">
    <property type="entry name" value="HATPase_dom"/>
</dbReference>
<protein>
    <recommendedName>
        <fullName evidence="2">histidine kinase</fullName>
        <ecNumber evidence="2">2.7.13.3</ecNumber>
    </recommendedName>
</protein>
<dbReference type="PROSITE" id="PS50109">
    <property type="entry name" value="HIS_KIN"/>
    <property type="match status" value="1"/>
</dbReference>
<evidence type="ECO:0000256" key="2">
    <source>
        <dbReference type="ARBA" id="ARBA00012438"/>
    </source>
</evidence>
<dbReference type="InterPro" id="IPR025908">
    <property type="entry name" value="Sensor_TM1"/>
</dbReference>
<keyword evidence="8" id="KW-0902">Two-component regulatory system</keyword>
<dbReference type="EMBL" id="CP080034">
    <property type="protein sequence ID" value="QYC09912.1"/>
    <property type="molecule type" value="Genomic_DNA"/>
</dbReference>
<evidence type="ECO:0000256" key="6">
    <source>
        <dbReference type="ARBA" id="ARBA00022777"/>
    </source>
</evidence>
<dbReference type="InterPro" id="IPR005467">
    <property type="entry name" value="His_kinase_dom"/>
</dbReference>
<dbReference type="CDD" id="cd00082">
    <property type="entry name" value="HisKA"/>
    <property type="match status" value="1"/>
</dbReference>
<dbReference type="InterPro" id="IPR050428">
    <property type="entry name" value="TCS_sensor_his_kinase"/>
</dbReference>
<evidence type="ECO:0000313" key="13">
    <source>
        <dbReference type="EMBL" id="QYC09912.1"/>
    </source>
</evidence>
<dbReference type="Proteomes" id="UP000824334">
    <property type="component" value="Chromosome"/>
</dbReference>
<reference evidence="13 14" key="1">
    <citation type="submission" date="2021-07" db="EMBL/GenBank/DDBJ databases">
        <title>Isolation and characterization of bacteria from a gold mining with a capacity of golden bioaccumulation.</title>
        <authorList>
            <person name="Yang X.J."/>
        </authorList>
    </citation>
    <scope>NUCLEOTIDE SEQUENCE [LARGE SCALE GENOMIC DNA]</scope>
    <source>
        <strain evidence="13 14">Au29</strain>
    </source>
</reference>
<keyword evidence="3" id="KW-0597">Phosphoprotein</keyword>
<keyword evidence="7 10" id="KW-1133">Transmembrane helix</keyword>
<name>A0ABX8TGJ9_9CAUL</name>
<evidence type="ECO:0000256" key="9">
    <source>
        <dbReference type="SAM" id="MobiDB-lite"/>
    </source>
</evidence>
<dbReference type="EC" id="2.7.13.3" evidence="2"/>
<evidence type="ECO:0000256" key="5">
    <source>
        <dbReference type="ARBA" id="ARBA00022692"/>
    </source>
</evidence>
<evidence type="ECO:0000256" key="4">
    <source>
        <dbReference type="ARBA" id="ARBA00022679"/>
    </source>
</evidence>
<feature type="domain" description="Histidine kinase" evidence="11">
    <location>
        <begin position="316"/>
        <end position="539"/>
    </location>
</feature>
<feature type="transmembrane region" description="Helical" evidence="10">
    <location>
        <begin position="35"/>
        <end position="57"/>
    </location>
</feature>
<evidence type="ECO:0000256" key="8">
    <source>
        <dbReference type="ARBA" id="ARBA00023012"/>
    </source>
</evidence>
<dbReference type="InterPro" id="IPR003661">
    <property type="entry name" value="HisK_dim/P_dom"/>
</dbReference>
<feature type="region of interest" description="Disordered" evidence="9">
    <location>
        <begin position="1"/>
        <end position="24"/>
    </location>
</feature>
<dbReference type="InterPro" id="IPR003660">
    <property type="entry name" value="HAMP_dom"/>
</dbReference>
<keyword evidence="4" id="KW-0808">Transferase</keyword>
<evidence type="ECO:0000256" key="7">
    <source>
        <dbReference type="ARBA" id="ARBA00022989"/>
    </source>
</evidence>
<dbReference type="PROSITE" id="PS50885">
    <property type="entry name" value="HAMP"/>
    <property type="match status" value="1"/>
</dbReference>
<dbReference type="GeneID" id="94376644"/>
<evidence type="ECO:0000313" key="14">
    <source>
        <dbReference type="Proteomes" id="UP000824334"/>
    </source>
</evidence>
<comment type="catalytic activity">
    <reaction evidence="1">
        <text>ATP + protein L-histidine = ADP + protein N-phospho-L-histidine.</text>
        <dbReference type="EC" id="2.7.13.3"/>
    </reaction>
</comment>
<dbReference type="GO" id="GO:0016301">
    <property type="term" value="F:kinase activity"/>
    <property type="evidence" value="ECO:0007669"/>
    <property type="project" value="UniProtKB-KW"/>
</dbReference>
<organism evidence="13 14">
    <name type="scientific">Brevundimonas nasdae</name>
    <dbReference type="NCBI Taxonomy" id="172043"/>
    <lineage>
        <taxon>Bacteria</taxon>
        <taxon>Pseudomonadati</taxon>
        <taxon>Pseudomonadota</taxon>
        <taxon>Alphaproteobacteria</taxon>
        <taxon>Caulobacterales</taxon>
        <taxon>Caulobacteraceae</taxon>
        <taxon>Brevundimonas</taxon>
    </lineage>
</organism>
<evidence type="ECO:0000259" key="12">
    <source>
        <dbReference type="PROSITE" id="PS50885"/>
    </source>
</evidence>
<evidence type="ECO:0000259" key="11">
    <source>
        <dbReference type="PROSITE" id="PS50109"/>
    </source>
</evidence>
<dbReference type="PANTHER" id="PTHR45436:SF5">
    <property type="entry name" value="SENSOR HISTIDINE KINASE TRCS"/>
    <property type="match status" value="1"/>
</dbReference>
<evidence type="ECO:0000256" key="10">
    <source>
        <dbReference type="SAM" id="Phobius"/>
    </source>
</evidence>
<dbReference type="SMART" id="SM00388">
    <property type="entry name" value="HisKA"/>
    <property type="match status" value="1"/>
</dbReference>
<dbReference type="Pfam" id="PF00512">
    <property type="entry name" value="HisKA"/>
    <property type="match status" value="1"/>
</dbReference>
<dbReference type="CDD" id="cd06225">
    <property type="entry name" value="HAMP"/>
    <property type="match status" value="1"/>
</dbReference>
<dbReference type="SMART" id="SM00387">
    <property type="entry name" value="HATPase_c"/>
    <property type="match status" value="1"/>
</dbReference>
<feature type="transmembrane region" description="Helical" evidence="10">
    <location>
        <begin position="232"/>
        <end position="255"/>
    </location>
</feature>
<dbReference type="Pfam" id="PF02518">
    <property type="entry name" value="HATPase_c"/>
    <property type="match status" value="1"/>
</dbReference>
<keyword evidence="5 10" id="KW-0812">Transmembrane</keyword>
<proteinExistence type="predicted"/>
<dbReference type="PANTHER" id="PTHR45436">
    <property type="entry name" value="SENSOR HISTIDINE KINASE YKOH"/>
    <property type="match status" value="1"/>
</dbReference>
<keyword evidence="14" id="KW-1185">Reference proteome</keyword>
<keyword evidence="10" id="KW-0472">Membrane</keyword>
<dbReference type="RefSeq" id="WP_219352786.1">
    <property type="nucleotide sequence ID" value="NZ_CP080034.1"/>
</dbReference>
<feature type="domain" description="HAMP" evidence="12">
    <location>
        <begin position="253"/>
        <end position="308"/>
    </location>
</feature>
<evidence type="ECO:0000256" key="1">
    <source>
        <dbReference type="ARBA" id="ARBA00000085"/>
    </source>
</evidence>
<sequence>MASATATAKADLSGPRPEDETPARRRRFRFGGSRLGGFILSLNLLSLLILFGGALLLNEWRQGLIEARQESLTVQAELLANVLREEGVTRGVPTPELDLERASIWLTDRFIPAGQRVRLYDSNGLLVVDSYQVTEAVSGQPLGAAQAAGTPVADDSRKKARAAAEAEKAEAAIRGEVNAALDGRSVVTVRRNEQGERVVSVTIPVRHVRQVLGALTVEAGNVDEILSAQRRALMPFALVALGVNLLASLMLHLFVARPVMRLSAAADQVKLQRARAISLPDLEDRKDEIGDLARSLESMTDTLSTRMDAIERFAADVSHEIKNPLTSIRSALETLPLVKTDEHREKLTNLLQQDVRRLDRLITDISNASRLDAELSRDRPRAIELNRLLGDIVSVYETTAKPGDIPVQLTQPQDFLRVMGRDGPLGQVFRNLIDNARSFSPPDGVVRVTLEETDGDQPIQIRVEDDGPGIPAENLETVFERFYTSRPKGAAFGSNSGLGLSIVRQIAEAHGGRAWAENRLAEDGRILGARFVIALPAVGKRA</sequence>
<dbReference type="Pfam" id="PF13755">
    <property type="entry name" value="Sensor_TM1"/>
    <property type="match status" value="1"/>
</dbReference>
<accession>A0ABX8TGJ9</accession>
<gene>
    <name evidence="13" type="ORF">KWG56_15250</name>
</gene>
<dbReference type="SMART" id="SM00304">
    <property type="entry name" value="HAMP"/>
    <property type="match status" value="1"/>
</dbReference>